<dbReference type="PANTHER" id="PTHR12161">
    <property type="entry name" value="IST1 FAMILY MEMBER"/>
    <property type="match status" value="1"/>
</dbReference>
<dbReference type="AlphaFoldDB" id="A0A833V4C1"/>
<dbReference type="InterPro" id="IPR042277">
    <property type="entry name" value="IST1-like"/>
</dbReference>
<dbReference type="PANTHER" id="PTHR12161:SF55">
    <property type="entry name" value="REGULATOR OF VPS4 ACTIVITY IN THE MVB PATHWAY PROTEIN"/>
    <property type="match status" value="1"/>
</dbReference>
<dbReference type="GO" id="GO:0015031">
    <property type="term" value="P:protein transport"/>
    <property type="evidence" value="ECO:0007669"/>
    <property type="project" value="InterPro"/>
</dbReference>
<dbReference type="OrthoDB" id="29853at2759"/>
<comment type="caution">
    <text evidence="3">The sequence shown here is derived from an EMBL/GenBank/DDBJ whole genome shotgun (WGS) entry which is preliminary data.</text>
</comment>
<sequence length="408" mass="45368">MATARIKLLRNKRDSQIRQMRRDIAMLLESGQEDIARIRVEHVIREQNIMAANEIIELFCELIVARLSIITRERGCPVDLKEGISSLIYAAPRCSELPELLRIHDIFEKKYGRDFVTAATELRTDSGVNRHLIEKLSVKKPTGDMKLKVMKAIAKEYQVDWDTTETEQELLKPPEERLVGPTTFVSASTLPITTNQPLQADPQHLEHNMRNSSYDDDEEEIDSTTMEFSDTASAAQAAAEFAAKAVSAANSAAQLSKQESSQSHQTSFKSTTNRFSSHSFDGLNPIENEDSDADSEEVDSRRVVRSNTNVGVGPKGVNSDVKFDDSDGFQSDEDVDKVKVGPPCKAPPPKRAPPPLPKDASDDNDEHSERSKGSGSTGSRVHPKLPDYEELTARYEALRSSGSFKSHR</sequence>
<evidence type="ECO:0000313" key="4">
    <source>
        <dbReference type="Proteomes" id="UP000623129"/>
    </source>
</evidence>
<feature type="region of interest" description="Disordered" evidence="2">
    <location>
        <begin position="256"/>
        <end position="388"/>
    </location>
</feature>
<dbReference type="Pfam" id="PF03398">
    <property type="entry name" value="Ist1"/>
    <property type="match status" value="1"/>
</dbReference>
<evidence type="ECO:0000313" key="3">
    <source>
        <dbReference type="EMBL" id="KAF3324896.1"/>
    </source>
</evidence>
<keyword evidence="4" id="KW-1185">Reference proteome</keyword>
<feature type="compositionally biased region" description="Polar residues" evidence="2">
    <location>
        <begin position="256"/>
        <end position="279"/>
    </location>
</feature>
<comment type="similarity">
    <text evidence="1">Belongs to the IST1 family.</text>
</comment>
<gene>
    <name evidence="3" type="ORF">FCM35_KLT11053</name>
</gene>
<feature type="compositionally biased region" description="Acidic residues" evidence="2">
    <location>
        <begin position="326"/>
        <end position="335"/>
    </location>
</feature>
<dbReference type="FunFam" id="1.20.1260.60:FF:000003">
    <property type="entry name" value="IST1-like protein isoform A"/>
    <property type="match status" value="1"/>
</dbReference>
<feature type="region of interest" description="Disordered" evidence="2">
    <location>
        <begin position="194"/>
        <end position="225"/>
    </location>
</feature>
<dbReference type="EMBL" id="SWLB01000021">
    <property type="protein sequence ID" value="KAF3324896.1"/>
    <property type="molecule type" value="Genomic_DNA"/>
</dbReference>
<feature type="compositionally biased region" description="Acidic residues" evidence="2">
    <location>
        <begin position="287"/>
        <end position="297"/>
    </location>
</feature>
<dbReference type="Proteomes" id="UP000623129">
    <property type="component" value="Unassembled WGS sequence"/>
</dbReference>
<feature type="compositionally biased region" description="Pro residues" evidence="2">
    <location>
        <begin position="344"/>
        <end position="357"/>
    </location>
</feature>
<name>A0A833V4C1_9POAL</name>
<dbReference type="Gene3D" id="1.20.1260.60">
    <property type="entry name" value="Vacuolar protein sorting-associated protein Ist1"/>
    <property type="match status" value="1"/>
</dbReference>
<protein>
    <submittedName>
        <fullName evidence="3">IST1-like protein</fullName>
    </submittedName>
</protein>
<accession>A0A833V4C1</accession>
<organism evidence="3 4">
    <name type="scientific">Carex littledalei</name>
    <dbReference type="NCBI Taxonomy" id="544730"/>
    <lineage>
        <taxon>Eukaryota</taxon>
        <taxon>Viridiplantae</taxon>
        <taxon>Streptophyta</taxon>
        <taxon>Embryophyta</taxon>
        <taxon>Tracheophyta</taxon>
        <taxon>Spermatophyta</taxon>
        <taxon>Magnoliopsida</taxon>
        <taxon>Liliopsida</taxon>
        <taxon>Poales</taxon>
        <taxon>Cyperaceae</taxon>
        <taxon>Cyperoideae</taxon>
        <taxon>Cariceae</taxon>
        <taxon>Carex</taxon>
        <taxon>Carex subgen. Euthyceras</taxon>
    </lineage>
</organism>
<dbReference type="InterPro" id="IPR005061">
    <property type="entry name" value="Ist1"/>
</dbReference>
<evidence type="ECO:0000256" key="1">
    <source>
        <dbReference type="ARBA" id="ARBA00005536"/>
    </source>
</evidence>
<evidence type="ECO:0000256" key="2">
    <source>
        <dbReference type="SAM" id="MobiDB-lite"/>
    </source>
</evidence>
<reference evidence="3" key="1">
    <citation type="submission" date="2020-01" db="EMBL/GenBank/DDBJ databases">
        <title>Genome sequence of Kobresia littledalei, the first chromosome-level genome in the family Cyperaceae.</title>
        <authorList>
            <person name="Qu G."/>
        </authorList>
    </citation>
    <scope>NUCLEOTIDE SEQUENCE</scope>
    <source>
        <strain evidence="3">C.B.Clarke</strain>
        <tissue evidence="3">Leaf</tissue>
    </source>
</reference>
<proteinExistence type="inferred from homology"/>